<dbReference type="InterPro" id="IPR003871">
    <property type="entry name" value="RFA1B/D_OB_1st"/>
</dbReference>
<feature type="domain" description="Replication protein A 70 kDa DNA-binding subunit B/D first OB fold" evidence="2">
    <location>
        <begin position="8"/>
        <end position="111"/>
    </location>
</feature>
<dbReference type="EMBL" id="JBCNJP010017150">
    <property type="protein sequence ID" value="KAK9048024.1"/>
    <property type="molecule type" value="Genomic_DNA"/>
</dbReference>
<evidence type="ECO:0000259" key="2">
    <source>
        <dbReference type="Pfam" id="PF02721"/>
    </source>
</evidence>
<dbReference type="InterPro" id="IPR012340">
    <property type="entry name" value="NA-bd_OB-fold"/>
</dbReference>
<sequence length="456" mass="51477">MAETKFSPFTQLSLANKDYLLKVRFLSTWKRASNNNPNETFSLDFVCMDEEGNKMSGSCLAVWFAMFDRFLFDQNVVTIRKPMFGSNSGSWTVTPHPLKLCFNRSTEVANCADWNGSRHGFDFVDFETILDLKASTTTSIDIIGAMVYCSPIKVGVNKKNEEVVRVNTTFQNLNGKRIFVTLFGKYAYKASEYVNANKHEHHFITILQFAKFENWKGRHSVNNGFDASNLFINDHEIEETTSFLHSFVQQLQDQSSSSFSHGCSSLTYNIHDDFLNVTKFIKNAEVEGIDKPQAVIVIGTIRVVNNHWYYMGCNHCTKKVESSLQPLQLTEGESGPPAEKENPFQLPPEIEYFIDKKYAFKFLNSALIEVEDATGATSSQKNVHKVVSISDDNITPVSNALKAVNEMEHSEGLKRNLDQVYDNEEVADVSSSKSRSSGSEKEATVTVKMLVPKKEK</sequence>
<dbReference type="CDD" id="cd04481">
    <property type="entry name" value="RPA1_DBD_B_like"/>
    <property type="match status" value="1"/>
</dbReference>
<feature type="region of interest" description="Disordered" evidence="1">
    <location>
        <begin position="424"/>
        <end position="456"/>
    </location>
</feature>
<dbReference type="Gene3D" id="2.40.50.140">
    <property type="entry name" value="Nucleic acid-binding proteins"/>
    <property type="match status" value="3"/>
</dbReference>
<name>A0AAP0C6I1_9ASTR</name>
<reference evidence="3 4" key="1">
    <citation type="submission" date="2024-04" db="EMBL/GenBank/DDBJ databases">
        <title>The reference genome of an endangered Asteraceae, Deinandra increscens subsp. villosa, native to the Central Coast of California.</title>
        <authorList>
            <person name="Guilliams M."/>
            <person name="Hasenstab-Lehman K."/>
            <person name="Meyer R."/>
            <person name="Mcevoy S."/>
        </authorList>
    </citation>
    <scope>NUCLEOTIDE SEQUENCE [LARGE SCALE GENOMIC DNA]</scope>
    <source>
        <tissue evidence="3">Leaf</tissue>
    </source>
</reference>
<comment type="caution">
    <text evidence="3">The sequence shown here is derived from an EMBL/GenBank/DDBJ whole genome shotgun (WGS) entry which is preliminary data.</text>
</comment>
<accession>A0AAP0C6I1</accession>
<dbReference type="PANTHER" id="PTHR47165:SF4">
    <property type="entry name" value="OS03G0429900 PROTEIN"/>
    <property type="match status" value="1"/>
</dbReference>
<dbReference type="PANTHER" id="PTHR47165">
    <property type="entry name" value="OS03G0429900 PROTEIN"/>
    <property type="match status" value="1"/>
</dbReference>
<gene>
    <name evidence="3" type="ORF">SSX86_033013</name>
</gene>
<dbReference type="SUPFAM" id="SSF50249">
    <property type="entry name" value="Nucleic acid-binding proteins"/>
    <property type="match status" value="2"/>
</dbReference>
<protein>
    <recommendedName>
        <fullName evidence="2">Replication protein A 70 kDa DNA-binding subunit B/D first OB fold domain-containing protein</fullName>
    </recommendedName>
</protein>
<evidence type="ECO:0000313" key="3">
    <source>
        <dbReference type="EMBL" id="KAK9048024.1"/>
    </source>
</evidence>
<dbReference type="Proteomes" id="UP001408789">
    <property type="component" value="Unassembled WGS sequence"/>
</dbReference>
<dbReference type="Pfam" id="PF02721">
    <property type="entry name" value="DUF223"/>
    <property type="match status" value="1"/>
</dbReference>
<organism evidence="3 4">
    <name type="scientific">Deinandra increscens subsp. villosa</name>
    <dbReference type="NCBI Taxonomy" id="3103831"/>
    <lineage>
        <taxon>Eukaryota</taxon>
        <taxon>Viridiplantae</taxon>
        <taxon>Streptophyta</taxon>
        <taxon>Embryophyta</taxon>
        <taxon>Tracheophyta</taxon>
        <taxon>Spermatophyta</taxon>
        <taxon>Magnoliopsida</taxon>
        <taxon>eudicotyledons</taxon>
        <taxon>Gunneridae</taxon>
        <taxon>Pentapetalae</taxon>
        <taxon>asterids</taxon>
        <taxon>campanulids</taxon>
        <taxon>Asterales</taxon>
        <taxon>Asteraceae</taxon>
        <taxon>Asteroideae</taxon>
        <taxon>Heliantheae alliance</taxon>
        <taxon>Madieae</taxon>
        <taxon>Madiinae</taxon>
        <taxon>Deinandra</taxon>
    </lineage>
</organism>
<keyword evidence="4" id="KW-1185">Reference proteome</keyword>
<evidence type="ECO:0000313" key="4">
    <source>
        <dbReference type="Proteomes" id="UP001408789"/>
    </source>
</evidence>
<dbReference type="AlphaFoldDB" id="A0AAP0C6I1"/>
<proteinExistence type="predicted"/>
<evidence type="ECO:0000256" key="1">
    <source>
        <dbReference type="SAM" id="MobiDB-lite"/>
    </source>
</evidence>